<evidence type="ECO:0000313" key="6">
    <source>
        <dbReference type="Proteomes" id="UP001596302"/>
    </source>
</evidence>
<dbReference type="PROSITE" id="PS50043">
    <property type="entry name" value="HTH_LUXR_2"/>
    <property type="match status" value="1"/>
</dbReference>
<dbReference type="InterPro" id="IPR000792">
    <property type="entry name" value="Tscrpt_reg_LuxR_C"/>
</dbReference>
<reference evidence="6" key="1">
    <citation type="journal article" date="2019" name="Int. J. Syst. Evol. Microbiol.">
        <title>The Global Catalogue of Microorganisms (GCM) 10K type strain sequencing project: providing services to taxonomists for standard genome sequencing and annotation.</title>
        <authorList>
            <consortium name="The Broad Institute Genomics Platform"/>
            <consortium name="The Broad Institute Genome Sequencing Center for Infectious Disease"/>
            <person name="Wu L."/>
            <person name="Ma J."/>
        </authorList>
    </citation>
    <scope>NUCLEOTIDE SEQUENCE [LARGE SCALE GENOMIC DNA]</scope>
    <source>
        <strain evidence="6">CCM 8391</strain>
    </source>
</reference>
<dbReference type="PANTHER" id="PTHR44688">
    <property type="entry name" value="DNA-BINDING TRANSCRIPTIONAL ACTIVATOR DEVR_DOSR"/>
    <property type="match status" value="1"/>
</dbReference>
<evidence type="ECO:0000256" key="3">
    <source>
        <dbReference type="ARBA" id="ARBA00023163"/>
    </source>
</evidence>
<keyword evidence="6" id="KW-1185">Reference proteome</keyword>
<dbReference type="InterPro" id="IPR036388">
    <property type="entry name" value="WH-like_DNA-bd_sf"/>
</dbReference>
<evidence type="ECO:0000256" key="1">
    <source>
        <dbReference type="ARBA" id="ARBA00023015"/>
    </source>
</evidence>
<dbReference type="Gene3D" id="3.30.450.40">
    <property type="match status" value="1"/>
</dbReference>
<keyword evidence="2" id="KW-0238">DNA-binding</keyword>
<dbReference type="Proteomes" id="UP001596302">
    <property type="component" value="Unassembled WGS sequence"/>
</dbReference>
<dbReference type="SMART" id="SM00065">
    <property type="entry name" value="GAF"/>
    <property type="match status" value="1"/>
</dbReference>
<evidence type="ECO:0000256" key="2">
    <source>
        <dbReference type="ARBA" id="ARBA00023125"/>
    </source>
</evidence>
<dbReference type="InterPro" id="IPR029016">
    <property type="entry name" value="GAF-like_dom_sf"/>
</dbReference>
<dbReference type="Pfam" id="PF00196">
    <property type="entry name" value="GerE"/>
    <property type="match status" value="1"/>
</dbReference>
<dbReference type="PRINTS" id="PR00038">
    <property type="entry name" value="HTHLUXR"/>
</dbReference>
<evidence type="ECO:0000259" key="4">
    <source>
        <dbReference type="PROSITE" id="PS50043"/>
    </source>
</evidence>
<keyword evidence="3" id="KW-0804">Transcription</keyword>
<dbReference type="PROSITE" id="PS00622">
    <property type="entry name" value="HTH_LUXR_1"/>
    <property type="match status" value="1"/>
</dbReference>
<dbReference type="PANTHER" id="PTHR44688:SF16">
    <property type="entry name" value="DNA-BINDING TRANSCRIPTIONAL ACTIVATOR DEVR_DOSR"/>
    <property type="match status" value="1"/>
</dbReference>
<protein>
    <submittedName>
        <fullName evidence="5">LuxR C-terminal-related transcriptional regulator</fullName>
    </submittedName>
</protein>
<dbReference type="Gene3D" id="1.10.10.10">
    <property type="entry name" value="Winged helix-like DNA-binding domain superfamily/Winged helix DNA-binding domain"/>
    <property type="match status" value="1"/>
</dbReference>
<dbReference type="RefSeq" id="WP_379584493.1">
    <property type="nucleotide sequence ID" value="NZ_JBHSQW010000022.1"/>
</dbReference>
<gene>
    <name evidence="5" type="ORF">ACFQE5_09595</name>
</gene>
<proteinExistence type="predicted"/>
<accession>A0ABW1J103</accession>
<keyword evidence="1" id="KW-0805">Transcription regulation</keyword>
<dbReference type="EMBL" id="JBHSQW010000022">
    <property type="protein sequence ID" value="MFC5994463.1"/>
    <property type="molecule type" value="Genomic_DNA"/>
</dbReference>
<dbReference type="SUPFAM" id="SSF46894">
    <property type="entry name" value="C-terminal effector domain of the bipartite response regulators"/>
    <property type="match status" value="1"/>
</dbReference>
<name>A0ABW1J103_9PSEU</name>
<dbReference type="CDD" id="cd06170">
    <property type="entry name" value="LuxR_C_like"/>
    <property type="match status" value="1"/>
</dbReference>
<dbReference type="InterPro" id="IPR016032">
    <property type="entry name" value="Sig_transdc_resp-reg_C-effctor"/>
</dbReference>
<dbReference type="SMART" id="SM00421">
    <property type="entry name" value="HTH_LUXR"/>
    <property type="match status" value="1"/>
</dbReference>
<organism evidence="5 6">
    <name type="scientific">Pseudonocardia hispaniensis</name>
    <dbReference type="NCBI Taxonomy" id="904933"/>
    <lineage>
        <taxon>Bacteria</taxon>
        <taxon>Bacillati</taxon>
        <taxon>Actinomycetota</taxon>
        <taxon>Actinomycetes</taxon>
        <taxon>Pseudonocardiales</taxon>
        <taxon>Pseudonocardiaceae</taxon>
        <taxon>Pseudonocardia</taxon>
    </lineage>
</organism>
<evidence type="ECO:0000313" key="5">
    <source>
        <dbReference type="EMBL" id="MFC5994463.1"/>
    </source>
</evidence>
<dbReference type="Pfam" id="PF01590">
    <property type="entry name" value="GAF"/>
    <property type="match status" value="1"/>
</dbReference>
<dbReference type="SUPFAM" id="SSF55781">
    <property type="entry name" value="GAF domain-like"/>
    <property type="match status" value="1"/>
</dbReference>
<dbReference type="InterPro" id="IPR003018">
    <property type="entry name" value="GAF"/>
</dbReference>
<sequence length="380" mass="41602">MDRERRRHAKREIVSLCHSGLTVDDLYHTTLQVFGTLVPYDRACWHTVDPATMLFTTSAQRNLGHEPRLPVYEYEIPDVNKWTYLSRQPWPVGVLGHATRGNPDQSPRYRDLLRPRGVAHEIRASLVSDHRCWGFVGLYRDRGRDDFTEDDAALLAELDAHLAAGIRRALLLGAASAQPPGSQAPGVLILGSTGEISSMNAAAEELLAVLADAGDATPPEAPHAVLAVACQARRMASGEDATPAWSRARTVTGQWIALHGTRLGNGPDAATAVIIEPARPLELADLIVLAYGLTPREREVTRLVIVGRSTADIAQVLHLSPFTVQDYLKSVFEKVGVRSRRELVATVFRENYWPRILAGDRIGGDGFFPDDHAVARSGPA</sequence>
<comment type="caution">
    <text evidence="5">The sequence shown here is derived from an EMBL/GenBank/DDBJ whole genome shotgun (WGS) entry which is preliminary data.</text>
</comment>
<feature type="domain" description="HTH luxR-type" evidence="4">
    <location>
        <begin position="286"/>
        <end position="351"/>
    </location>
</feature>